<dbReference type="AlphaFoldDB" id="A0AAJ2EUV5"/>
<organism evidence="2 3">
    <name type="scientific">Agrobacterium larrymoorei</name>
    <dbReference type="NCBI Taxonomy" id="160699"/>
    <lineage>
        <taxon>Bacteria</taxon>
        <taxon>Pseudomonadati</taxon>
        <taxon>Pseudomonadota</taxon>
        <taxon>Alphaproteobacteria</taxon>
        <taxon>Hyphomicrobiales</taxon>
        <taxon>Rhizobiaceae</taxon>
        <taxon>Rhizobium/Agrobacterium group</taxon>
        <taxon>Agrobacterium</taxon>
    </lineage>
</organism>
<feature type="compositionally biased region" description="Low complexity" evidence="1">
    <location>
        <begin position="59"/>
        <end position="68"/>
    </location>
</feature>
<dbReference type="EMBL" id="JAVIZC010000003">
    <property type="protein sequence ID" value="MDR6104033.1"/>
    <property type="molecule type" value="Genomic_DNA"/>
</dbReference>
<evidence type="ECO:0000313" key="2">
    <source>
        <dbReference type="EMBL" id="MDR6104033.1"/>
    </source>
</evidence>
<reference evidence="2" key="1">
    <citation type="submission" date="2023-08" db="EMBL/GenBank/DDBJ databases">
        <title>Functional and genomic diversity of the sorghum phyllosphere microbiome.</title>
        <authorList>
            <person name="Shade A."/>
        </authorList>
    </citation>
    <scope>NUCLEOTIDE SEQUENCE</scope>
    <source>
        <strain evidence="2">SORGH_AS_0974</strain>
    </source>
</reference>
<feature type="region of interest" description="Disordered" evidence="1">
    <location>
        <begin position="291"/>
        <end position="369"/>
    </location>
</feature>
<protein>
    <recommendedName>
        <fullName evidence="4">Large polyvalent protein associated domain-containing protein</fullName>
    </recommendedName>
</protein>
<sequence>MPEAQLKDELKMDEKLFNEMMGIPEEGGLEAPTDAPQAGGLELDPDALMGSIQAGIQGAQQAASASGGPSLGETIGAAMGGPSPGPAQTKEQQMIDAVGMGGGLATGGLKSVFETKDFLFGDTPPEEQSSFRRTVEQLDADMKEASPIIGGLSSGIGQFAVAMIGIGKLGTVAKAIPKVGSAVAAGEAAVTGVRGGAVALESGKAALAGAVAFDPHEARLSNLIQDTPLANPITAWLAADPSDSAAWGRVKSAMESIGLDAAIIGSLKVGGTIWKKLKAGDTAGASRTISDFERKRAAEPEAGAEVSEEVPEVAATGTGPDAVPSPEATPSASPLQEAQDNVPGIRSDGTTYGAPTATPRFQNTVEVTPRESRSLIDDLLDAADKAEGDWELTGKYGDWQGVTKAGHSLNKDLGERFYGQFKSDRDVADAMRFLVARKAEQLQASGWNVTVKDSQFQKQIADFAALAETSPDELLGSLQQAANQSMDMPAALVVYGSMTSKIFADATRLGWRMHLGDYSEFGSKEAMEQAIAKRFSLAMTMLKDVKAMRANAGRQLRALRGQPFDPSLFEGVSKDRFYQLIAESGGDPTKMKYLEDPDLYTKLLDTANYLRINSLISGWTTQAINLIGNGYMLGVRPLERILGAAPRAAMGNDAAQSMIRENLKQYAYMGTALWDGFGNAVKAFTQNESVIRPHTSEAYAPQNWQVPGSQAGGQGFFKAWDSVPNIIYNALSVPMLPISMPSRTLGSVDELMKQVIYRSKLMARAHIEGVENALDAGLSGQAATDFTKAFVKEKMDKAFDAQGRGLDPEALREADIATFQQDLLPGTLGRGVQTFVANEKTKLTRLILPFVKTPTNVLRYAWKMTPGLNVLQGEYRAMLNGKMGLEAQHQAIGQMTMGALFMGAAAYIGQDRITGGGPSDPKVRQQLLATGWRPYSIVFTNEDGTKRYVPFNRMDPVALPFGIIADIQDALHIMGEQEDDSAGIGQAIGALGISLAKQITSRTYLLSLNQALEAISQPDRWGEAFAGNMAASFIPFSSATRQMSTDPFMRDARTIADKMRSVIPGMGSDLPPKYNWLGQPVVNRQGLWTDDNGTLVDREVQRLSLLPEGSVIAAPSPVWNKVDLRDIQMVNGENAYVAYQRLAGRPAPNAKPLRELIANRIRTDAYLRAPDGDVGTKGTKLWMLNQIVNRYREAAGKRVRADKNVREALMKAQRKVVDHYAHLKQEPTEQQKADLQGILDGFGAGTK</sequence>
<evidence type="ECO:0000256" key="1">
    <source>
        <dbReference type="SAM" id="MobiDB-lite"/>
    </source>
</evidence>
<evidence type="ECO:0000313" key="3">
    <source>
        <dbReference type="Proteomes" id="UP001255601"/>
    </source>
</evidence>
<feature type="region of interest" description="Disordered" evidence="1">
    <location>
        <begin position="59"/>
        <end position="89"/>
    </location>
</feature>
<dbReference type="RefSeq" id="WP_309772255.1">
    <property type="nucleotide sequence ID" value="NZ_JAVIZC010000003.1"/>
</dbReference>
<gene>
    <name evidence="2" type="ORF">QE369_004230</name>
</gene>
<proteinExistence type="predicted"/>
<name>A0AAJ2EUV5_9HYPH</name>
<feature type="compositionally biased region" description="Polar residues" evidence="1">
    <location>
        <begin position="328"/>
        <end position="339"/>
    </location>
</feature>
<dbReference type="Proteomes" id="UP001255601">
    <property type="component" value="Unassembled WGS sequence"/>
</dbReference>
<comment type="caution">
    <text evidence="2">The sequence shown here is derived from an EMBL/GenBank/DDBJ whole genome shotgun (WGS) entry which is preliminary data.</text>
</comment>
<evidence type="ECO:0008006" key="4">
    <source>
        <dbReference type="Google" id="ProtNLM"/>
    </source>
</evidence>
<accession>A0AAJ2EUV5</accession>